<dbReference type="AlphaFoldDB" id="A0A0W0G3X0"/>
<dbReference type="EMBL" id="LATX01001215">
    <property type="protein sequence ID" value="KTB43273.1"/>
    <property type="molecule type" value="Genomic_DNA"/>
</dbReference>
<dbReference type="Pfam" id="PF06985">
    <property type="entry name" value="HET"/>
    <property type="match status" value="1"/>
</dbReference>
<organism evidence="2 3">
    <name type="scientific">Moniliophthora roreri</name>
    <name type="common">Frosty pod rot fungus</name>
    <name type="synonym">Monilia roreri</name>
    <dbReference type="NCBI Taxonomy" id="221103"/>
    <lineage>
        <taxon>Eukaryota</taxon>
        <taxon>Fungi</taxon>
        <taxon>Dikarya</taxon>
        <taxon>Basidiomycota</taxon>
        <taxon>Agaricomycotina</taxon>
        <taxon>Agaricomycetes</taxon>
        <taxon>Agaricomycetidae</taxon>
        <taxon>Agaricales</taxon>
        <taxon>Marasmiineae</taxon>
        <taxon>Marasmiaceae</taxon>
        <taxon>Moniliophthora</taxon>
    </lineage>
</organism>
<dbReference type="InterPro" id="IPR010730">
    <property type="entry name" value="HET"/>
</dbReference>
<accession>A0A0W0G3X0</accession>
<feature type="domain" description="Heterokaryon incompatibility" evidence="1">
    <location>
        <begin position="242"/>
        <end position="387"/>
    </location>
</feature>
<comment type="caution">
    <text evidence="2">The sequence shown here is derived from an EMBL/GenBank/DDBJ whole genome shotgun (WGS) entry which is preliminary data.</text>
</comment>
<protein>
    <recommendedName>
        <fullName evidence="1">Heterokaryon incompatibility domain-containing protein</fullName>
    </recommendedName>
</protein>
<dbReference type="Proteomes" id="UP000054988">
    <property type="component" value="Unassembled WGS sequence"/>
</dbReference>
<gene>
    <name evidence="2" type="ORF">WG66_4150</name>
</gene>
<sequence>MSSDTHLEEARTQKMTLVRLHAEDQWVPLPSEALRGSTIDAKISRLVCDNCWGTVFSFHAFQSTWLSHKSKSIVGTCGCTYFASLESLGQSGAKGCEWCPIVCEAIENKLKTPVKLRNDTTRERFCPSSSLRIIVAFGLNCGEDPNLLALLLEVRDINLSQAFEVYTTDDDNAGRFLTNRDVPREMDCSLTYAHTRRQLEECFRHESCPPPVPAALPTRLLDCTDPTQPRLFVSNGTEKELYAALSYVWGEDQPQKTTSQNIDSYTISIDVWRIPQTIRDAITVTHNLGVRYLWVDAFCIMQDSREDKAREIAKMRAIFRNAYFTIVASSAKCVSEGFLHPRDPKPSAILPFLCPDRTIGTMSLSVPQPELLNAPAPPETRAWCLEERLLSPRLLLYSIHTLEYECQTIHINIDGSRRYLSNPAIGRLPDRVFSTELAHVNTGLRRNSIALRTQYNVWRAILEEYTARSLTKSRDRLNALAGVAEHFQWPGSRYLAGLWSVELPWGLLWHIDAPPRKRPTKYRAPSWSWAAIDGKIAGYNPYEYERLFTLTSIVGLGSPPICLVEVCEVTNLNPSYHFGGVTGGYLTVTTVTMKVFWAKGSNLYEHDRVEGAKEVIGRIQPDALEDCSNDILLAFICKHKRNHVAGIALVAIGSEHPAYKTDTVHYHRIGHCEVTSSVYERGTSERATITIV</sequence>
<dbReference type="PANTHER" id="PTHR33112">
    <property type="entry name" value="DOMAIN PROTEIN, PUTATIVE-RELATED"/>
    <property type="match status" value="1"/>
</dbReference>
<evidence type="ECO:0000259" key="1">
    <source>
        <dbReference type="Pfam" id="PF06985"/>
    </source>
</evidence>
<dbReference type="eggNOG" id="ENOG502RZ77">
    <property type="taxonomic scope" value="Eukaryota"/>
</dbReference>
<evidence type="ECO:0000313" key="2">
    <source>
        <dbReference type="EMBL" id="KTB43273.1"/>
    </source>
</evidence>
<reference evidence="2 3" key="1">
    <citation type="submission" date="2015-12" db="EMBL/GenBank/DDBJ databases">
        <title>Draft genome sequence of Moniliophthora roreri, the causal agent of frosty pod rot of cacao.</title>
        <authorList>
            <person name="Aime M.C."/>
            <person name="Diaz-Valderrama J.R."/>
            <person name="Kijpornyongpan T."/>
            <person name="Phillips-Mora W."/>
        </authorList>
    </citation>
    <scope>NUCLEOTIDE SEQUENCE [LARGE SCALE GENOMIC DNA]</scope>
    <source>
        <strain evidence="2 3">MCA 2952</strain>
    </source>
</reference>
<evidence type="ECO:0000313" key="3">
    <source>
        <dbReference type="Proteomes" id="UP000054988"/>
    </source>
</evidence>
<proteinExistence type="predicted"/>
<name>A0A0W0G3X0_MONRR</name>
<dbReference type="PANTHER" id="PTHR33112:SF16">
    <property type="entry name" value="HETEROKARYON INCOMPATIBILITY DOMAIN-CONTAINING PROTEIN"/>
    <property type="match status" value="1"/>
</dbReference>